<dbReference type="InterPro" id="IPR009003">
    <property type="entry name" value="Peptidase_S1_PA"/>
</dbReference>
<sequence>MKGTFMLLNLLLFSLTFQNHLVYAQLSNYTTYTPIARYLNVSESEVPQLLAQEKILIEGNRVLTPLLTQNGQIFGGSYIDIIAYKININTKDLSKNGTVTNNPAMKPYLDLLSFIQAKNSLYDLNSTFEDLTTLAKENNATNVLLSNEYKVNNIVIYLRHADDMQNKEFIADAIKLNSIIIYEESEIKVPNNNSVEFPPISNLVFAGDGMHTFGYTIRCTAGFWVRSRLNSTSYIMTAGHCSKNGPFNPDGSVDFYHMPWGSRVAYRLIGPMAPPNMSVVDKGLISKQNDNIGVIPSVRNTDDPEFPELRIYGTVDMDTVGSIVCKSGYFTHVDCGEILSLDATILYADDRQYSGVVKISHMGCEGDSGAPVFQFIEDLLPGIFITGMLTSGSITQGICAAVPIALLITDDIYILTINDFI</sequence>
<keyword evidence="1" id="KW-0732">Signal</keyword>
<evidence type="ECO:0000256" key="1">
    <source>
        <dbReference type="SAM" id="SignalP"/>
    </source>
</evidence>
<dbReference type="SUPFAM" id="SSF50494">
    <property type="entry name" value="Trypsin-like serine proteases"/>
    <property type="match status" value="1"/>
</dbReference>
<dbReference type="Proteomes" id="UP000789901">
    <property type="component" value="Unassembled WGS sequence"/>
</dbReference>
<dbReference type="InterPro" id="IPR043504">
    <property type="entry name" value="Peptidase_S1_PA_chymotrypsin"/>
</dbReference>
<dbReference type="Gene3D" id="2.40.10.10">
    <property type="entry name" value="Trypsin-like serine proteases"/>
    <property type="match status" value="2"/>
</dbReference>
<evidence type="ECO:0000313" key="3">
    <source>
        <dbReference type="Proteomes" id="UP000789901"/>
    </source>
</evidence>
<dbReference type="EMBL" id="CAJVQB010000410">
    <property type="protein sequence ID" value="CAG8487229.1"/>
    <property type="molecule type" value="Genomic_DNA"/>
</dbReference>
<feature type="signal peptide" evidence="1">
    <location>
        <begin position="1"/>
        <end position="24"/>
    </location>
</feature>
<protein>
    <submittedName>
        <fullName evidence="2">10973_t:CDS:1</fullName>
    </submittedName>
</protein>
<proteinExistence type="predicted"/>
<evidence type="ECO:0000313" key="2">
    <source>
        <dbReference type="EMBL" id="CAG8487229.1"/>
    </source>
</evidence>
<feature type="chain" id="PRO_5047080632" evidence="1">
    <location>
        <begin position="25"/>
        <end position="421"/>
    </location>
</feature>
<reference evidence="2 3" key="1">
    <citation type="submission" date="2021-06" db="EMBL/GenBank/DDBJ databases">
        <authorList>
            <person name="Kallberg Y."/>
            <person name="Tangrot J."/>
            <person name="Rosling A."/>
        </authorList>
    </citation>
    <scope>NUCLEOTIDE SEQUENCE [LARGE SCALE GENOMIC DNA]</scope>
    <source>
        <strain evidence="2 3">120-4 pot B 10/14</strain>
    </source>
</reference>
<accession>A0ABM8VZM9</accession>
<organism evidence="2 3">
    <name type="scientific">Gigaspora margarita</name>
    <dbReference type="NCBI Taxonomy" id="4874"/>
    <lineage>
        <taxon>Eukaryota</taxon>
        <taxon>Fungi</taxon>
        <taxon>Fungi incertae sedis</taxon>
        <taxon>Mucoromycota</taxon>
        <taxon>Glomeromycotina</taxon>
        <taxon>Glomeromycetes</taxon>
        <taxon>Diversisporales</taxon>
        <taxon>Gigasporaceae</taxon>
        <taxon>Gigaspora</taxon>
    </lineage>
</organism>
<dbReference type="CDD" id="cd21112">
    <property type="entry name" value="alphaLP-like"/>
    <property type="match status" value="1"/>
</dbReference>
<name>A0ABM8VZM9_GIGMA</name>
<keyword evidence="3" id="KW-1185">Reference proteome</keyword>
<gene>
    <name evidence="2" type="ORF">GMARGA_LOCUS1541</name>
</gene>
<comment type="caution">
    <text evidence="2">The sequence shown here is derived from an EMBL/GenBank/DDBJ whole genome shotgun (WGS) entry which is preliminary data.</text>
</comment>